<dbReference type="OrthoDB" id="419537at2759"/>
<evidence type="ECO:0000256" key="2">
    <source>
        <dbReference type="ARBA" id="ARBA00022679"/>
    </source>
</evidence>
<dbReference type="GO" id="GO:0008865">
    <property type="term" value="F:fructokinase activity"/>
    <property type="evidence" value="ECO:0007669"/>
    <property type="project" value="TreeGrafter"/>
</dbReference>
<evidence type="ECO:0000256" key="3">
    <source>
        <dbReference type="ARBA" id="ARBA00022741"/>
    </source>
</evidence>
<dbReference type="Gene3D" id="3.40.367.20">
    <property type="match status" value="1"/>
</dbReference>
<dbReference type="InterPro" id="IPR043129">
    <property type="entry name" value="ATPase_NBD"/>
</dbReference>
<evidence type="ECO:0000256" key="4">
    <source>
        <dbReference type="ARBA" id="ARBA00022777"/>
    </source>
</evidence>
<dbReference type="PROSITE" id="PS51748">
    <property type="entry name" value="HEXOKINASE_2"/>
    <property type="match status" value="1"/>
</dbReference>
<evidence type="ECO:0000313" key="10">
    <source>
        <dbReference type="Proteomes" id="UP000054559"/>
    </source>
</evidence>
<organism evidence="9 10">
    <name type="scientific">Coccidioides immitis RMSCC 3703</name>
    <dbReference type="NCBI Taxonomy" id="454286"/>
    <lineage>
        <taxon>Eukaryota</taxon>
        <taxon>Fungi</taxon>
        <taxon>Dikarya</taxon>
        <taxon>Ascomycota</taxon>
        <taxon>Pezizomycotina</taxon>
        <taxon>Eurotiomycetes</taxon>
        <taxon>Eurotiomycetidae</taxon>
        <taxon>Onygenales</taxon>
        <taxon>Onygenaceae</taxon>
        <taxon>Coccidioides</taxon>
    </lineage>
</organism>
<dbReference type="GO" id="GO:0006096">
    <property type="term" value="P:glycolytic process"/>
    <property type="evidence" value="ECO:0007669"/>
    <property type="project" value="UniProtKB-UniPathway"/>
</dbReference>
<evidence type="ECO:0000313" key="9">
    <source>
        <dbReference type="EMBL" id="KMU81785.1"/>
    </source>
</evidence>
<feature type="domain" description="Hexokinase N-terminal" evidence="7">
    <location>
        <begin position="149"/>
        <end position="372"/>
    </location>
</feature>
<evidence type="ECO:0000256" key="6">
    <source>
        <dbReference type="SAM" id="MobiDB-lite"/>
    </source>
</evidence>
<dbReference type="PRINTS" id="PR00475">
    <property type="entry name" value="HEXOKINASE"/>
</dbReference>
<dbReference type="CDD" id="cd24000">
    <property type="entry name" value="ASKHA_NBD_HK"/>
    <property type="match status" value="1"/>
</dbReference>
<dbReference type="PANTHER" id="PTHR19443:SF29">
    <property type="entry name" value="PHOSPHOTRANSFERASE"/>
    <property type="match status" value="1"/>
</dbReference>
<feature type="compositionally biased region" description="Basic and acidic residues" evidence="6">
    <location>
        <begin position="12"/>
        <end position="29"/>
    </location>
</feature>
<dbReference type="InterPro" id="IPR022672">
    <property type="entry name" value="Hexokinase_N"/>
</dbReference>
<dbReference type="GO" id="GO:0004340">
    <property type="term" value="F:glucokinase activity"/>
    <property type="evidence" value="ECO:0007669"/>
    <property type="project" value="TreeGrafter"/>
</dbReference>
<keyword evidence="4 9" id="KW-0418">Kinase</keyword>
<dbReference type="Pfam" id="PF00349">
    <property type="entry name" value="Hexokinase_1"/>
    <property type="match status" value="2"/>
</dbReference>
<dbReference type="GO" id="GO:0005536">
    <property type="term" value="F:D-glucose binding"/>
    <property type="evidence" value="ECO:0007669"/>
    <property type="project" value="InterPro"/>
</dbReference>
<dbReference type="GO" id="GO:0019158">
    <property type="term" value="F:mannokinase activity"/>
    <property type="evidence" value="ECO:0007669"/>
    <property type="project" value="TreeGrafter"/>
</dbReference>
<name>A0A0J8RBJ3_COCIT</name>
<dbReference type="GO" id="GO:0005739">
    <property type="term" value="C:mitochondrion"/>
    <property type="evidence" value="ECO:0007669"/>
    <property type="project" value="TreeGrafter"/>
</dbReference>
<protein>
    <submittedName>
        <fullName evidence="9">Hexokinase-2</fullName>
    </submittedName>
</protein>
<evidence type="ECO:0000259" key="7">
    <source>
        <dbReference type="Pfam" id="PF00349"/>
    </source>
</evidence>
<dbReference type="STRING" id="454286.A0A0J8RBJ3"/>
<dbReference type="UniPathway" id="UPA00109">
    <property type="reaction ID" value="UER00180"/>
</dbReference>
<dbReference type="Pfam" id="PF03727">
    <property type="entry name" value="Hexokinase_2"/>
    <property type="match status" value="1"/>
</dbReference>
<dbReference type="Gene3D" id="3.30.420.40">
    <property type="match status" value="2"/>
</dbReference>
<evidence type="ECO:0000256" key="5">
    <source>
        <dbReference type="ARBA" id="ARBA00022840"/>
    </source>
</evidence>
<dbReference type="SUPFAM" id="SSF53067">
    <property type="entry name" value="Actin-like ATPase domain"/>
    <property type="match status" value="3"/>
</dbReference>
<dbReference type="Proteomes" id="UP000054559">
    <property type="component" value="Unassembled WGS sequence"/>
</dbReference>
<feature type="domain" description="Hexokinase C-terminal" evidence="8">
    <location>
        <begin position="389"/>
        <end position="671"/>
    </location>
</feature>
<comment type="similarity">
    <text evidence="1">Belongs to the hexokinase family.</text>
</comment>
<dbReference type="GO" id="GO:0006013">
    <property type="term" value="P:mannose metabolic process"/>
    <property type="evidence" value="ECO:0007669"/>
    <property type="project" value="TreeGrafter"/>
</dbReference>
<dbReference type="AlphaFoldDB" id="A0A0J8RBJ3"/>
<dbReference type="EMBL" id="DS268126">
    <property type="protein sequence ID" value="KMU81785.1"/>
    <property type="molecule type" value="Genomic_DNA"/>
</dbReference>
<evidence type="ECO:0000259" key="8">
    <source>
        <dbReference type="Pfam" id="PF03727"/>
    </source>
</evidence>
<proteinExistence type="inferred from homology"/>
<accession>A0A0J8RBJ3</accession>
<keyword evidence="2" id="KW-0808">Transferase</keyword>
<dbReference type="GO" id="GO:0005524">
    <property type="term" value="F:ATP binding"/>
    <property type="evidence" value="ECO:0007669"/>
    <property type="project" value="UniProtKB-KW"/>
</dbReference>
<reference evidence="10" key="1">
    <citation type="journal article" date="2010" name="Genome Res.">
        <title>Population genomic sequencing of Coccidioides fungi reveals recent hybridization and transposon control.</title>
        <authorList>
            <person name="Neafsey D.E."/>
            <person name="Barker B.M."/>
            <person name="Sharpton T.J."/>
            <person name="Stajich J.E."/>
            <person name="Park D.J."/>
            <person name="Whiston E."/>
            <person name="Hung C.-Y."/>
            <person name="McMahan C."/>
            <person name="White J."/>
            <person name="Sykes S."/>
            <person name="Heiman D."/>
            <person name="Young S."/>
            <person name="Zeng Q."/>
            <person name="Abouelleil A."/>
            <person name="Aftuck L."/>
            <person name="Bessette D."/>
            <person name="Brown A."/>
            <person name="FitzGerald M."/>
            <person name="Lui A."/>
            <person name="Macdonald J.P."/>
            <person name="Priest M."/>
            <person name="Orbach M.J."/>
            <person name="Galgiani J.N."/>
            <person name="Kirkland T.N."/>
            <person name="Cole G.T."/>
            <person name="Birren B.W."/>
            <person name="Henn M.R."/>
            <person name="Taylor J.W."/>
            <person name="Rounsley S.D."/>
        </authorList>
    </citation>
    <scope>NUCLEOTIDE SEQUENCE [LARGE SCALE GENOMIC DNA]</scope>
    <source>
        <strain evidence="10">RMSCC 3703</strain>
    </source>
</reference>
<dbReference type="InterPro" id="IPR022673">
    <property type="entry name" value="Hexokinase_C"/>
</dbReference>
<feature type="domain" description="Hexokinase N-terminal" evidence="7">
    <location>
        <begin position="32"/>
        <end position="111"/>
    </location>
</feature>
<sequence length="676" mass="73776">MAVESYDEDDAPQEKGTLEDGPEGRLPGDRAIDNFLQPLVIEDAKLYQLACCFSKVYEKLAKTSDQQFLPTPVTRLPTGQETGRYLAIDVGGSNLRVAFIDLLGEAADQIDGESDEEKSRETFTLPGDRAIDNFFTATVIERMRSYTQLACCFSKVYEKLAKTSRSTISADASNAASTGQETGRYLAIDVGGSNLRVAFIDLLGEAADQIDGESDEEKSRETLRKAQRNRVRRSLEKAWPIEERLKTDKAEDLFLWIGDCMAEVVADSLTAELADGAQIPEELEMGITFSFPMMQESLSEAILMPMGKGFKWVNSTDLNLGKILLAGYERHTRRPYGSNEPSVKRRKLFALPKLKIAAITNDTVATLASLAYLVKSLPNSRVAMGISHDANASETIVNTEWTINGAAPPLRELNVTTVWDSILDSQCARPGFQPFEYMTGGRYIGELVRIIFYDYLTSVVGLPKKDLPAILVQGYALSTTYLSSVVANTPSDSALAAKLGATLPPPESSSWNWDVATARAFRKVARAVQTRSAALIASAVVGLLACNKEIKLRHDGATNPRRASNIIVPEFNASTDTLTDVYRPKISNTTNDINNSEISAAVEVEGWQSGPEELVVAYTGGIIQHYPHFKEACQSFIDRLVIWDGPQESGKSVFLREASDGGIIGAGVLAGMVSSS</sequence>
<keyword evidence="5" id="KW-0067">ATP-binding</keyword>
<dbReference type="GO" id="GO:0005829">
    <property type="term" value="C:cytosol"/>
    <property type="evidence" value="ECO:0007669"/>
    <property type="project" value="TreeGrafter"/>
</dbReference>
<dbReference type="GO" id="GO:0006006">
    <property type="term" value="P:glucose metabolic process"/>
    <property type="evidence" value="ECO:0007669"/>
    <property type="project" value="TreeGrafter"/>
</dbReference>
<feature type="compositionally biased region" description="Acidic residues" evidence="6">
    <location>
        <begin position="1"/>
        <end position="11"/>
    </location>
</feature>
<dbReference type="InterPro" id="IPR001312">
    <property type="entry name" value="Hexokinase"/>
</dbReference>
<feature type="region of interest" description="Disordered" evidence="6">
    <location>
        <begin position="1"/>
        <end position="29"/>
    </location>
</feature>
<keyword evidence="3" id="KW-0547">Nucleotide-binding</keyword>
<dbReference type="PANTHER" id="PTHR19443">
    <property type="entry name" value="HEXOKINASE"/>
    <property type="match status" value="1"/>
</dbReference>
<gene>
    <name evidence="9" type="ORF">CISG_02802</name>
</gene>
<dbReference type="GO" id="GO:0001678">
    <property type="term" value="P:intracellular glucose homeostasis"/>
    <property type="evidence" value="ECO:0007669"/>
    <property type="project" value="InterPro"/>
</dbReference>
<dbReference type="FunFam" id="3.30.420.40:FF:000211">
    <property type="entry name" value="Phosphotransferase"/>
    <property type="match status" value="1"/>
</dbReference>
<evidence type="ECO:0000256" key="1">
    <source>
        <dbReference type="ARBA" id="ARBA00009225"/>
    </source>
</evidence>